<name>A0A182J353_ANOAO</name>
<accession>A0A182J353</accession>
<feature type="region of interest" description="Disordered" evidence="1">
    <location>
        <begin position="1193"/>
        <end position="1226"/>
    </location>
</feature>
<proteinExistence type="predicted"/>
<feature type="domain" description="SAC3/GANP/THP3 conserved" evidence="2">
    <location>
        <begin position="212"/>
        <end position="505"/>
    </location>
</feature>
<dbReference type="GO" id="GO:0006406">
    <property type="term" value="P:mRNA export from nucleus"/>
    <property type="evidence" value="ECO:0007669"/>
    <property type="project" value="TreeGrafter"/>
</dbReference>
<evidence type="ECO:0000256" key="1">
    <source>
        <dbReference type="SAM" id="MobiDB-lite"/>
    </source>
</evidence>
<dbReference type="Pfam" id="PF03399">
    <property type="entry name" value="SAC3_GANP"/>
    <property type="match status" value="1"/>
</dbReference>
<evidence type="ECO:0000313" key="3">
    <source>
        <dbReference type="EnsemblMetazoa" id="AATE010483-PA.1"/>
    </source>
</evidence>
<evidence type="ECO:0000259" key="2">
    <source>
        <dbReference type="Pfam" id="PF03399"/>
    </source>
</evidence>
<dbReference type="GO" id="GO:0005737">
    <property type="term" value="C:cytoplasm"/>
    <property type="evidence" value="ECO:0007669"/>
    <property type="project" value="TreeGrafter"/>
</dbReference>
<feature type="region of interest" description="Disordered" evidence="1">
    <location>
        <begin position="1339"/>
        <end position="1401"/>
    </location>
</feature>
<reference evidence="3" key="1">
    <citation type="submission" date="2022-08" db="UniProtKB">
        <authorList>
            <consortium name="EnsemblMetazoa"/>
        </authorList>
    </citation>
    <scope>IDENTIFICATION</scope>
    <source>
        <strain evidence="3">EBRO</strain>
    </source>
</reference>
<dbReference type="EnsemblMetazoa" id="AATE010483-RA">
    <property type="protein sequence ID" value="AATE010483-PA.1"/>
    <property type="gene ID" value="AATE010483"/>
</dbReference>
<dbReference type="PANTHER" id="PTHR12436:SF3">
    <property type="entry name" value="GERMINAL-CENTER ASSOCIATED NUCLEAR PROTEIN"/>
    <property type="match status" value="1"/>
</dbReference>
<feature type="compositionally biased region" description="Basic and acidic residues" evidence="1">
    <location>
        <begin position="883"/>
        <end position="904"/>
    </location>
</feature>
<sequence>MYSDGKAPYSSVIRNSITCEDIPPQFKDKLIATEHFARFGKISTITLHPTVPSCTVVYENTLGALLALEQGGTFKDVKFRMRLTERERDDEGGTTTAGTSGGLFSSVAYNGEKIIGNRLGPPLESVADSWMGKQEIYPMLAGGSKTVETVETVDRRILKARNDFYRLATRPAHTAEKRYQVLQAKDHYIRLCLERASDTREVKHIKGTCPYMCPEKECYLRQWQGMVPSYERHSDTRNVILIDHEKAIKQYPRGNTDVEPPLPHELRTEQALGRTMYFLLANVVTELDTDKGVAVVERYNYIVDRTRAIRRDIVQQDLCSQTAVTLVEQCARFHIHCAARLVVQESALFDQQFNTENLKDCLQTLKRMYVVMEQRGESCSGEAEFRAYLLLLLLNEEGISLELQQMSSTLVKTPEVQFALSVHAALTQRNYVRFFGLVRATNYMNACIMHRYFTQVRTNALLLMPKASSRRVTMRCELAQFTRTFCFEDDKDAQGFLEYYGVNVNRESGMVVLQPSFELYQPAIPYWNGPAIRMVAYKRICSVGQMICGEPLDRWEAQFPFAEFVSSFDARARLRKQILEEILGTEEPVSMPPHTWKSVKRIERTKIFDAVIQDTFAYDGQRTTKPAEFHQRPWNFSRQKQQPTKGSDTVNRKNEPWRSQLDYAPTQKRDQKQHNQLAEIKRVPSGEPIEVINLVDSDSDEFVQEIPKKNENIIGVVDKLSDKVYPEKVPQENNQHANPEYLKTAEEDEMQHLQETKSDGVKGSDDATPVDLFESISDDEVWDLLEQSDETNRKCIGNDVCSDPSSNRATMEFQDQARDANRNHLGQGKDESETIQLEENNSEILQSPVEMKQTGDPSLAELPHGSTSVAIQEVHQQSEQSEQNDRKCLEKDEGVKKQLQDRKVTGEECYDIHDAFSSETSWEFQAKHAIRNQLAKEKTEPEAMQLQQIDSTILQSPVEMIQTDDATVADLHDDSSNTAIQQQSEDDDMPCAAMEELKLAGEYLQEEKLGVVERPREDGFDDLLDSTSSNVQLKIPLEIDWNNHDMEKKQHVKNDRVDDACLHDSSSSNDCQEIAEDRECASRINFQNECELLQEHNSVAIEQRNDAKLPEAAFASRLHLEMEKTNDESELLKEYNRFVMELEDCAKISNATSGRDSELPQECGGFVMKRSNDVTDDDLHEPGSTRVDIQLGQKLNERENRPNVEEEEDTLMQPKERRLSVSEESTDVTCMLDDVEGSTDANETIQESQAQNEPDYRNLFQKQEEETLSQEHRRSIMERSFEVELMPNDVQGLISMHDDIQEIQQQRECDNQVIYLEKEDEDEIQQSHAGRCSVMEYASDPSTVDEHSDSSSNCSDSQEDYEKDELQEHDQSSNESEWTSDASTDDEDDSSSITEQSSDASLHYFASVSSSSLEQTECEIREEEETPEDIMLQQLMPAPMYRACKATLDHLLESISGEAMQEIVENEVAWHRLIELYSDEMLSELVVDVIDESARAELEKLEQVRRRQHLLAYKYWHRWVHTVRIAARFHVLLRSVPPTIFNTHPSRCQRLLCEAFGKHELIDPFAVLDHAIQSDVHLSSAPFYWKLVISLCSTDTNDTFESFNTFVDCWLRNSAFKRDPDYEQPGHGYLFYAARALPAEAAICMRLIGDGSAGYETVIERSNGLLFIMHNYEPIAQVRERLRRLLANVNIPPPAIAILHFCPSRCNPVNVGKELELDKETARWKVFRWRDKADNDPLRAATIFLAGCYRDQLRNAFEDPERLEMCSLFTFLDQSVGTAMWFRLTQACCTEAAVTKDGTLSELARDVNEIVRRFNEALGRVRHMVTRQEISSFVRIAEEFDPLRARRKDRAIDGVFEALFPPDWHSVERRRQIAQLLDGLQLHAPSDRLLAAIDRATGEKLEKGRVLESAELRVALDYYLSEYAVLLTGNSCQRQNLVKELAQEVVTQLNGSNFPEQTACRVLAKVSDNLMRRTFIAKKLPIEVCYRRGELRRYLRTVWGIQQYVSQAWAAERSTSTTTQSPSVGGSLAALGTAATYALYTSTPNQKRQATTPISSLGTFAAKRTMKENSGSF</sequence>
<dbReference type="VEuPathDB" id="VectorBase:AATE010483"/>
<dbReference type="InterPro" id="IPR005062">
    <property type="entry name" value="SAC3/GANP/THP3_conserved"/>
</dbReference>
<feature type="compositionally biased region" description="Basic and acidic residues" evidence="1">
    <location>
        <begin position="1195"/>
        <end position="1204"/>
    </location>
</feature>
<feature type="region of interest" description="Disordered" evidence="1">
    <location>
        <begin position="627"/>
        <end position="675"/>
    </location>
</feature>
<organism evidence="3">
    <name type="scientific">Anopheles atroparvus</name>
    <name type="common">European mosquito</name>
    <dbReference type="NCBI Taxonomy" id="41427"/>
    <lineage>
        <taxon>Eukaryota</taxon>
        <taxon>Metazoa</taxon>
        <taxon>Ecdysozoa</taxon>
        <taxon>Arthropoda</taxon>
        <taxon>Hexapoda</taxon>
        <taxon>Insecta</taxon>
        <taxon>Pterygota</taxon>
        <taxon>Neoptera</taxon>
        <taxon>Endopterygota</taxon>
        <taxon>Diptera</taxon>
        <taxon>Nematocera</taxon>
        <taxon>Culicoidea</taxon>
        <taxon>Culicidae</taxon>
        <taxon>Anophelinae</taxon>
        <taxon>Anopheles</taxon>
    </lineage>
</organism>
<dbReference type="PANTHER" id="PTHR12436">
    <property type="entry name" value="80 KDA MCM3-ASSOCIATED PROTEIN"/>
    <property type="match status" value="1"/>
</dbReference>
<dbReference type="STRING" id="41427.A0A182J353"/>
<feature type="compositionally biased region" description="Low complexity" evidence="1">
    <location>
        <begin position="1391"/>
        <end position="1401"/>
    </location>
</feature>
<dbReference type="InterPro" id="IPR045107">
    <property type="entry name" value="SAC3/GANP/THP3"/>
</dbReference>
<protein>
    <recommendedName>
        <fullName evidence="2">SAC3/GANP/THP3 conserved domain-containing protein</fullName>
    </recommendedName>
</protein>
<dbReference type="GO" id="GO:0070390">
    <property type="term" value="C:transcription export complex 2"/>
    <property type="evidence" value="ECO:0007669"/>
    <property type="project" value="TreeGrafter"/>
</dbReference>
<feature type="region of interest" description="Disordered" evidence="1">
    <location>
        <begin position="843"/>
        <end position="904"/>
    </location>
</feature>
<dbReference type="Gene3D" id="1.25.40.990">
    <property type="match status" value="1"/>
</dbReference>
<feature type="compositionally biased region" description="Polar residues" evidence="1">
    <location>
        <begin position="634"/>
        <end position="649"/>
    </location>
</feature>